<dbReference type="PROSITE" id="PS50084">
    <property type="entry name" value="KH_TYPE_1"/>
    <property type="match status" value="1"/>
</dbReference>
<evidence type="ECO:0000256" key="2">
    <source>
        <dbReference type="ARBA" id="ARBA00022777"/>
    </source>
</evidence>
<dbReference type="InterPro" id="IPR003594">
    <property type="entry name" value="HATPase_dom"/>
</dbReference>
<evidence type="ECO:0000256" key="1">
    <source>
        <dbReference type="ARBA" id="ARBA00022679"/>
    </source>
</evidence>
<feature type="transmembrane region" description="Helical" evidence="5">
    <location>
        <begin position="93"/>
        <end position="114"/>
    </location>
</feature>
<evidence type="ECO:0000313" key="7">
    <source>
        <dbReference type="EMBL" id="QTX05199.1"/>
    </source>
</evidence>
<accession>A0A975FN63</accession>
<dbReference type="PROSITE" id="PS51257">
    <property type="entry name" value="PROKAR_LIPOPROTEIN"/>
    <property type="match status" value="1"/>
</dbReference>
<keyword evidence="5" id="KW-1133">Transmembrane helix</keyword>
<dbReference type="CDD" id="cd16917">
    <property type="entry name" value="HATPase_UhpB-NarQ-NarX-like"/>
    <property type="match status" value="1"/>
</dbReference>
<feature type="transmembrane region" description="Helical" evidence="5">
    <location>
        <begin position="144"/>
        <end position="163"/>
    </location>
</feature>
<dbReference type="AlphaFoldDB" id="A0A975FN63"/>
<evidence type="ECO:0000256" key="3">
    <source>
        <dbReference type="ARBA" id="ARBA00023012"/>
    </source>
</evidence>
<dbReference type="KEGG" id="aarc:G127AT_02920"/>
<organism evidence="7 8">
    <name type="scientific">Agromyces archimandritae</name>
    <dbReference type="NCBI Taxonomy" id="2781962"/>
    <lineage>
        <taxon>Bacteria</taxon>
        <taxon>Bacillati</taxon>
        <taxon>Actinomycetota</taxon>
        <taxon>Actinomycetes</taxon>
        <taxon>Micrococcales</taxon>
        <taxon>Microbacteriaceae</taxon>
        <taxon>Agromyces</taxon>
    </lineage>
</organism>
<keyword evidence="4" id="KW-0694">RNA-binding</keyword>
<dbReference type="RefSeq" id="WP_210899587.1">
    <property type="nucleotide sequence ID" value="NZ_CP071696.1"/>
</dbReference>
<dbReference type="InterPro" id="IPR036890">
    <property type="entry name" value="HATPase_C_sf"/>
</dbReference>
<evidence type="ECO:0000256" key="4">
    <source>
        <dbReference type="PROSITE-ProRule" id="PRU00117"/>
    </source>
</evidence>
<dbReference type="GO" id="GO:0016301">
    <property type="term" value="F:kinase activity"/>
    <property type="evidence" value="ECO:0007669"/>
    <property type="project" value="UniProtKB-KW"/>
</dbReference>
<keyword evidence="1" id="KW-0808">Transferase</keyword>
<dbReference type="Pfam" id="PF02518">
    <property type="entry name" value="HATPase_c"/>
    <property type="match status" value="1"/>
</dbReference>
<dbReference type="PANTHER" id="PTHR24421:SF61">
    <property type="entry name" value="OXYGEN SENSOR HISTIDINE KINASE NREB"/>
    <property type="match status" value="1"/>
</dbReference>
<keyword evidence="3" id="KW-0902">Two-component regulatory system</keyword>
<dbReference type="InterPro" id="IPR050482">
    <property type="entry name" value="Sensor_HK_TwoCompSys"/>
</dbReference>
<reference evidence="7" key="1">
    <citation type="submission" date="2021-03" db="EMBL/GenBank/DDBJ databases">
        <title>Agromyces archimandritus sp. nov., isolated from the cockroach Archimandrita tessellata.</title>
        <authorList>
            <person name="Guzman J."/>
            <person name="Ortuzar M."/>
            <person name="Poehlein A."/>
            <person name="Daniel R."/>
            <person name="Trujillo M."/>
            <person name="Vilcinskas A."/>
        </authorList>
    </citation>
    <scope>NUCLEOTIDE SEQUENCE</scope>
    <source>
        <strain evidence="7">G127AT</strain>
    </source>
</reference>
<keyword evidence="2 7" id="KW-0418">Kinase</keyword>
<evidence type="ECO:0000259" key="6">
    <source>
        <dbReference type="Pfam" id="PF02518"/>
    </source>
</evidence>
<dbReference type="GO" id="GO:0003723">
    <property type="term" value="F:RNA binding"/>
    <property type="evidence" value="ECO:0007669"/>
    <property type="project" value="UniProtKB-UniRule"/>
</dbReference>
<keyword evidence="5" id="KW-0472">Membrane</keyword>
<dbReference type="SUPFAM" id="SSF55874">
    <property type="entry name" value="ATPase domain of HSP90 chaperone/DNA topoisomerase II/histidine kinase"/>
    <property type="match status" value="1"/>
</dbReference>
<sequence length="386" mass="39840">MKRVLKERDRLLRRLAGIAGGTGAIATAACAFAPGGMPQLAALVCVVLSMGQAVLLTRFAMRGAGAEPVLTVIASAALILAVGFAGPHRTPDAATAIVVSGGLTAASVALPLVVRRGVAPVAWLAAAVLAAAAAPVFAGRPVTGVVVAIAAGWAAFALAGALLEAAGRRAADRAAEIGRAHRAERQASEREAQFRQDARVLHDTVLATLSLLAHSGVGVRADTLRQQADEDARLLRQLRLGAPLGQPSAALFSPEAEAGDILGQTFELVRQRFGRMGLDVSWHGARRLVLPRETLDALVGALGECLENVRRHSGASRADVTISDDDRTVRAMVTDEGVGFDSAGVAAERLGFAESVVGRLEHVGGRARVFSSPGSGTTVMLEVPKP</sequence>
<gene>
    <name evidence="7" type="ORF">G127AT_02920</name>
</gene>
<keyword evidence="5" id="KW-0812">Transmembrane</keyword>
<name>A0A975FN63_9MICO</name>
<feature type="transmembrane region" description="Helical" evidence="5">
    <location>
        <begin position="12"/>
        <end position="34"/>
    </location>
</feature>
<feature type="transmembrane region" description="Helical" evidence="5">
    <location>
        <begin position="40"/>
        <end position="57"/>
    </location>
</feature>
<proteinExistence type="predicted"/>
<dbReference type="EMBL" id="CP071696">
    <property type="protein sequence ID" value="QTX05199.1"/>
    <property type="molecule type" value="Genomic_DNA"/>
</dbReference>
<protein>
    <submittedName>
        <fullName evidence="7">Histidine kinase</fullName>
    </submittedName>
</protein>
<feature type="transmembrane region" description="Helical" evidence="5">
    <location>
        <begin position="69"/>
        <end position="87"/>
    </location>
</feature>
<evidence type="ECO:0000313" key="8">
    <source>
        <dbReference type="Proteomes" id="UP000671914"/>
    </source>
</evidence>
<feature type="transmembrane region" description="Helical" evidence="5">
    <location>
        <begin position="121"/>
        <end position="138"/>
    </location>
</feature>
<dbReference type="PANTHER" id="PTHR24421">
    <property type="entry name" value="NITRATE/NITRITE SENSOR PROTEIN NARX-RELATED"/>
    <property type="match status" value="1"/>
</dbReference>
<keyword evidence="8" id="KW-1185">Reference proteome</keyword>
<feature type="domain" description="Histidine kinase/HSP90-like ATPase" evidence="6">
    <location>
        <begin position="297"/>
        <end position="385"/>
    </location>
</feature>
<evidence type="ECO:0000256" key="5">
    <source>
        <dbReference type="SAM" id="Phobius"/>
    </source>
</evidence>
<dbReference type="Gene3D" id="3.30.565.10">
    <property type="entry name" value="Histidine kinase-like ATPase, C-terminal domain"/>
    <property type="match status" value="1"/>
</dbReference>
<dbReference type="Proteomes" id="UP000671914">
    <property type="component" value="Chromosome"/>
</dbReference>
<dbReference type="GO" id="GO:0000160">
    <property type="term" value="P:phosphorelay signal transduction system"/>
    <property type="evidence" value="ECO:0007669"/>
    <property type="project" value="UniProtKB-KW"/>
</dbReference>